<dbReference type="RefSeq" id="WP_201076562.1">
    <property type="nucleotide sequence ID" value="NZ_CP067420.1"/>
</dbReference>
<sequence length="125" mass="13618">MQLATLGFAQVHAIAYSHPGLLDAQSPDKPKTTAMSQSQSDPPFTPKQGQYLAFIHAYTCINARPPAEADMQHFFGVTPPTIHQMVLTLERAGFIQRTPGAARSIKVIVPPESLQVLHRPEADSS</sequence>
<evidence type="ECO:0000256" key="1">
    <source>
        <dbReference type="SAM" id="MobiDB-lite"/>
    </source>
</evidence>
<dbReference type="InterPro" id="IPR006199">
    <property type="entry name" value="LexA_DNA-bd_dom"/>
</dbReference>
<proteinExistence type="predicted"/>
<evidence type="ECO:0000313" key="4">
    <source>
        <dbReference type="Proteomes" id="UP000595197"/>
    </source>
</evidence>
<dbReference type="InterPro" id="IPR036388">
    <property type="entry name" value="WH-like_DNA-bd_sf"/>
</dbReference>
<accession>A0ABX7B6P4</accession>
<dbReference type="Gene3D" id="1.10.10.10">
    <property type="entry name" value="Winged helix-like DNA-binding domain superfamily/Winged helix DNA-binding domain"/>
    <property type="match status" value="1"/>
</dbReference>
<evidence type="ECO:0000259" key="2">
    <source>
        <dbReference type="Pfam" id="PF01726"/>
    </source>
</evidence>
<organism evidence="3 4">
    <name type="scientific">Skermanella cutis</name>
    <dbReference type="NCBI Taxonomy" id="2775420"/>
    <lineage>
        <taxon>Bacteria</taxon>
        <taxon>Pseudomonadati</taxon>
        <taxon>Pseudomonadota</taxon>
        <taxon>Alphaproteobacteria</taxon>
        <taxon>Rhodospirillales</taxon>
        <taxon>Azospirillaceae</taxon>
        <taxon>Skermanella</taxon>
    </lineage>
</organism>
<dbReference type="SUPFAM" id="SSF46785">
    <property type="entry name" value="Winged helix' DNA-binding domain"/>
    <property type="match status" value="1"/>
</dbReference>
<feature type="region of interest" description="Disordered" evidence="1">
    <location>
        <begin position="22"/>
        <end position="47"/>
    </location>
</feature>
<feature type="compositionally biased region" description="Polar residues" evidence="1">
    <location>
        <begin position="33"/>
        <end position="42"/>
    </location>
</feature>
<protein>
    <recommendedName>
        <fullName evidence="2">LexA repressor DNA-binding domain-containing protein</fullName>
    </recommendedName>
</protein>
<dbReference type="Pfam" id="PF01726">
    <property type="entry name" value="LexA_DNA_bind"/>
    <property type="match status" value="1"/>
</dbReference>
<dbReference type="InterPro" id="IPR036390">
    <property type="entry name" value="WH_DNA-bd_sf"/>
</dbReference>
<name>A0ABX7B6P4_9PROT</name>
<feature type="domain" description="LexA repressor DNA-binding" evidence="2">
    <location>
        <begin position="43"/>
        <end position="103"/>
    </location>
</feature>
<evidence type="ECO:0000313" key="3">
    <source>
        <dbReference type="EMBL" id="QQP89832.1"/>
    </source>
</evidence>
<dbReference type="Proteomes" id="UP000595197">
    <property type="component" value="Chromosome"/>
</dbReference>
<keyword evidence="4" id="KW-1185">Reference proteome</keyword>
<dbReference type="EMBL" id="CP067420">
    <property type="protein sequence ID" value="QQP89832.1"/>
    <property type="molecule type" value="Genomic_DNA"/>
</dbReference>
<reference evidence="3" key="1">
    <citation type="submission" date="2021-02" db="EMBL/GenBank/DDBJ databases">
        <title>Skermanella TT6 skin isolate.</title>
        <authorList>
            <person name="Lee K."/>
            <person name="Ganzorig M."/>
        </authorList>
    </citation>
    <scope>NUCLEOTIDE SEQUENCE</scope>
    <source>
        <strain evidence="3">TT6</strain>
    </source>
</reference>
<gene>
    <name evidence="3" type="ORF">IGS68_00695</name>
</gene>